<evidence type="ECO:0000256" key="3">
    <source>
        <dbReference type="ARBA" id="ARBA00022490"/>
    </source>
</evidence>
<feature type="region of interest" description="Disordered" evidence="8">
    <location>
        <begin position="1"/>
        <end position="104"/>
    </location>
</feature>
<evidence type="ECO:0000256" key="7">
    <source>
        <dbReference type="ARBA" id="ARBA00022917"/>
    </source>
</evidence>
<dbReference type="PANTHER" id="PTHR23253:SF9">
    <property type="entry name" value="EUKARYOTIC TRANSLATION INITIATION FACTOR 4 GAMMA 2"/>
    <property type="match status" value="1"/>
</dbReference>
<feature type="compositionally biased region" description="Low complexity" evidence="8">
    <location>
        <begin position="1054"/>
        <end position="1066"/>
    </location>
</feature>
<feature type="compositionally biased region" description="Polar residues" evidence="8">
    <location>
        <begin position="296"/>
        <end position="338"/>
    </location>
</feature>
<proteinExistence type="inferred from homology"/>
<feature type="region of interest" description="Disordered" evidence="8">
    <location>
        <begin position="464"/>
        <end position="875"/>
    </location>
</feature>
<feature type="domain" description="MIF4G" evidence="9">
    <location>
        <begin position="1135"/>
        <end position="1374"/>
    </location>
</feature>
<comment type="similarity">
    <text evidence="2">Belongs to the eukaryotic initiation factor 4G family.</text>
</comment>
<feature type="compositionally biased region" description="Basic and acidic residues" evidence="8">
    <location>
        <begin position="1515"/>
        <end position="1527"/>
    </location>
</feature>
<dbReference type="InterPro" id="IPR022745">
    <property type="entry name" value="eIF4G1_eIF4E-bd"/>
</dbReference>
<evidence type="ECO:0000313" key="10">
    <source>
        <dbReference type="EMBL" id="CAF9919121.1"/>
    </source>
</evidence>
<protein>
    <recommendedName>
        <fullName evidence="9">MIF4G domain-containing protein</fullName>
    </recommendedName>
</protein>
<feature type="compositionally biased region" description="Gly residues" evidence="8">
    <location>
        <begin position="275"/>
        <end position="290"/>
    </location>
</feature>
<feature type="compositionally biased region" description="Basic and acidic residues" evidence="8">
    <location>
        <begin position="1077"/>
        <end position="1086"/>
    </location>
</feature>
<feature type="compositionally biased region" description="Polar residues" evidence="8">
    <location>
        <begin position="1504"/>
        <end position="1514"/>
    </location>
</feature>
<feature type="compositionally biased region" description="Basic and acidic residues" evidence="8">
    <location>
        <begin position="770"/>
        <end position="813"/>
    </location>
</feature>
<feature type="compositionally biased region" description="Basic and acidic residues" evidence="8">
    <location>
        <begin position="709"/>
        <end position="720"/>
    </location>
</feature>
<dbReference type="SUPFAM" id="SSF48371">
    <property type="entry name" value="ARM repeat"/>
    <property type="match status" value="1"/>
</dbReference>
<feature type="compositionally biased region" description="Basic and acidic residues" evidence="8">
    <location>
        <begin position="727"/>
        <end position="763"/>
    </location>
</feature>
<feature type="region of interest" description="Disordered" evidence="8">
    <location>
        <begin position="1380"/>
        <end position="1545"/>
    </location>
</feature>
<evidence type="ECO:0000256" key="2">
    <source>
        <dbReference type="ARBA" id="ARBA00005775"/>
    </source>
</evidence>
<reference evidence="10" key="1">
    <citation type="submission" date="2021-03" db="EMBL/GenBank/DDBJ databases">
        <authorList>
            <person name="Tagirdzhanova G."/>
        </authorList>
    </citation>
    <scope>NUCLEOTIDE SEQUENCE</scope>
</reference>
<dbReference type="InterPro" id="IPR036211">
    <property type="entry name" value="eIF4G_eIF4E-bd_sf"/>
</dbReference>
<dbReference type="Pfam" id="PF12152">
    <property type="entry name" value="eIF_4G1"/>
    <property type="match status" value="1"/>
</dbReference>
<dbReference type="InterPro" id="IPR016024">
    <property type="entry name" value="ARM-type_fold"/>
</dbReference>
<evidence type="ECO:0000256" key="8">
    <source>
        <dbReference type="SAM" id="MobiDB-lite"/>
    </source>
</evidence>
<dbReference type="EMBL" id="CAJPDS010000023">
    <property type="protein sequence ID" value="CAF9919121.1"/>
    <property type="molecule type" value="Genomic_DNA"/>
</dbReference>
<feature type="compositionally biased region" description="Basic and acidic residues" evidence="8">
    <location>
        <begin position="605"/>
        <end position="678"/>
    </location>
</feature>
<sequence length="1545" mass="165794">MTTISQQPLPPQVSSNSSQSFTQTQSTAAPVGGKATSQAAGPAAATARSYASATKKNSSPPSNIANPSGPVGGVTSAHHGKSENVSPVNGRNPIIPAVPTVDSPATVNGASAGLSATSAMADHTRKPSVTISAAGASGYMPNGAPVAKPAGNNRPQFGAFNPDGSPAMAHATPQMGPVSNSLTVNNVNPRITSPSSSPSPIPQPPASGGRPPSTFQGQGNPFNFGSINGDDANRQLRPSNMPVGMPTGPQASHLRRDSSQSQHSDFSNPNMGPGQNRGGYSQQGGRGRGYGPSYNQQMGFSPGPNNYRQNSNQPRGGQNMNQQYPQQRSLNAYPSSPHQPVRSPALGNAQLAHPQHGPMYGQMPMGNQMYPPYGGYPPNMTPQVNPQSSLPLHVNYHSPEPSGTQPSHKGIPSVQAAPDFSPLSGNFERFLTAHNIQGQYVQQAYIDSSYASFYNQYNSLQTGMYMPPGSPRSQQQQPQIGQQQQFNAQYGSPLQGPQGQQMSRSASAISTTERPGSTMGKPQVSSGTPAPTQNQASSRQTNSDASKAQSFQKPRKGGGIVIKDPNSGAVMDFGKQVASPAPAISPANVVSAPTPPPRTSSQPDVQHHRSESKSVKTDEEKRNDMKTAIAKKMEEDKAEEERKKEEAETKAAEEKKAIEEAEAKALKDKEEADAKQLEAAKAQMEAEEAEKKAKAEAEEAEKAAAQAKNEAEEKARKEREQEEELDRLEAEFAEMERKEREAEEAYNKKKKQEADEKARKEAEEATMADDEMKRAEREAEAAEEARLKTLEESENGDAQKERTNLFAGLKKDAISTPASDNSLAETPEESGAATPSSETASMAPPVKSINAKPKPAALKLETSKPVEPGQRSAQLTSLMSARRLLNINDVAYPSGFVSPNPSLNTGAPPGKFNYDRKFLLQFSRVFVEKPSDNWETQLKQIMGDAEPSTARSANQSRSGAQGLGPRQFSANVGKMGQFAGGPIGAAQNGRTLPPNTTSADRFKGAPIPGGRVGEMGKNPFAQYANKPGGFPMAPSKSMEGGRAPSHSGMGGAHPNSPRGGPSQRGGSTRGSKGGNKNNRESEKEARAMPFTQGQTLEPIKRTDKGWKPFNVGPGATGLAGPAPGGEGQMAPDMVQRKVKSNLNKMTPQNFPKISEQILLIAGQSKDETDGRTLRQVIQLTFEKATDEAHWAQMYAEFCKRMLESMSPEIRDEGILDKAGNVVIGGALFRKYLLNRCQTEFERGWKTDLPPKPEGDTKEEEMLSDEYYIAAAAKRRGLGLVRFIGELYKLGMLTERIMHQCVHKLVDYDGVPDEAEVESLTSLLKTIGQNIDENDKGRPAMDAYFTRIAAMIETEGLPSRLKFMLMDTVDLRKKGWRTKDSAIKGPTTLDQVRAQAAAAEHEKEMERQRDAAASRRGGGGGGGRPPIGRGDARNFSGGGGGAMPPPDYNRNTLGMDDIKRLQSRNTSRQTSTGPQTFGPSSMFSSTRGSNTRKPLFGNKTGEDSGASSRTGTPPTQKEKKDKEDKETSKNAFRFDNSPVFTLLEYH</sequence>
<dbReference type="Gene3D" id="1.25.40.180">
    <property type="match status" value="1"/>
</dbReference>
<evidence type="ECO:0000259" key="9">
    <source>
        <dbReference type="SMART" id="SM00543"/>
    </source>
</evidence>
<name>A0A8H3F4E5_9LECA</name>
<dbReference type="Proteomes" id="UP000664521">
    <property type="component" value="Unassembled WGS sequence"/>
</dbReference>
<evidence type="ECO:0000256" key="1">
    <source>
        <dbReference type="ARBA" id="ARBA00004496"/>
    </source>
</evidence>
<feature type="compositionally biased region" description="Polar residues" evidence="8">
    <location>
        <begin position="177"/>
        <end position="192"/>
    </location>
</feature>
<keyword evidence="7" id="KW-0648">Protein biosynthesis</keyword>
<evidence type="ECO:0000256" key="6">
    <source>
        <dbReference type="ARBA" id="ARBA00022884"/>
    </source>
</evidence>
<feature type="region of interest" description="Disordered" evidence="8">
    <location>
        <begin position="162"/>
        <end position="362"/>
    </location>
</feature>
<feature type="region of interest" description="Disordered" evidence="8">
    <location>
        <begin position="944"/>
        <end position="1106"/>
    </location>
</feature>
<dbReference type="Pfam" id="PF02854">
    <property type="entry name" value="MIF4G"/>
    <property type="match status" value="1"/>
</dbReference>
<evidence type="ECO:0000313" key="11">
    <source>
        <dbReference type="Proteomes" id="UP000664521"/>
    </source>
</evidence>
<feature type="compositionally biased region" description="Gly residues" evidence="8">
    <location>
        <begin position="1415"/>
        <end position="1424"/>
    </location>
</feature>
<comment type="caution">
    <text evidence="10">The sequence shown here is derived from an EMBL/GenBank/DDBJ whole genome shotgun (WGS) entry which is preliminary data.</text>
</comment>
<keyword evidence="4" id="KW-0396">Initiation factor</keyword>
<dbReference type="FunFam" id="1.25.40.180:FF:000020">
    <property type="entry name" value="Eukaryotic translation initiation factor subunit"/>
    <property type="match status" value="1"/>
</dbReference>
<dbReference type="OrthoDB" id="514777at2759"/>
<feature type="compositionally biased region" description="Low complexity" evidence="8">
    <location>
        <begin position="12"/>
        <end position="27"/>
    </location>
</feature>
<feature type="compositionally biased region" description="Low complexity" evidence="8">
    <location>
        <begin position="471"/>
        <end position="485"/>
    </location>
</feature>
<comment type="subcellular location">
    <subcellularLocation>
        <location evidence="1">Cytoplasm</location>
    </subcellularLocation>
</comment>
<evidence type="ECO:0000256" key="5">
    <source>
        <dbReference type="ARBA" id="ARBA00022553"/>
    </source>
</evidence>
<dbReference type="SMART" id="SM00543">
    <property type="entry name" value="MIF4G"/>
    <property type="match status" value="1"/>
</dbReference>
<dbReference type="GO" id="GO:0003729">
    <property type="term" value="F:mRNA binding"/>
    <property type="evidence" value="ECO:0007669"/>
    <property type="project" value="TreeGrafter"/>
</dbReference>
<feature type="compositionally biased region" description="Polar residues" evidence="8">
    <location>
        <begin position="259"/>
        <end position="270"/>
    </location>
</feature>
<evidence type="ECO:0000256" key="4">
    <source>
        <dbReference type="ARBA" id="ARBA00022540"/>
    </source>
</evidence>
<dbReference type="PANTHER" id="PTHR23253">
    <property type="entry name" value="EUKARYOTIC TRANSLATION INITIATION FACTOR 4 GAMMA"/>
    <property type="match status" value="1"/>
</dbReference>
<dbReference type="Gene3D" id="1.20.970.30">
    <property type="entry name" value="eIF4G, eIF4E-binding domain"/>
    <property type="match status" value="1"/>
</dbReference>
<feature type="compositionally biased region" description="Polar residues" evidence="8">
    <location>
        <begin position="213"/>
        <end position="226"/>
    </location>
</feature>
<feature type="compositionally biased region" description="Polar residues" evidence="8">
    <location>
        <begin position="1462"/>
        <end position="1491"/>
    </location>
</feature>
<feature type="compositionally biased region" description="Polar residues" evidence="8">
    <location>
        <begin position="949"/>
        <end position="959"/>
    </location>
</feature>
<feature type="compositionally biased region" description="Polar residues" evidence="8">
    <location>
        <begin position="523"/>
        <end position="552"/>
    </location>
</feature>
<gene>
    <name evidence="10" type="ORF">HETSPECPRED_003952</name>
</gene>
<keyword evidence="5" id="KW-0597">Phosphoprotein</keyword>
<feature type="compositionally biased region" description="Basic and acidic residues" evidence="8">
    <location>
        <begin position="1398"/>
        <end position="1412"/>
    </location>
</feature>
<keyword evidence="3" id="KW-0963">Cytoplasm</keyword>
<dbReference type="GO" id="GO:0003743">
    <property type="term" value="F:translation initiation factor activity"/>
    <property type="evidence" value="ECO:0007669"/>
    <property type="project" value="UniProtKB-KW"/>
</dbReference>
<keyword evidence="6" id="KW-0694">RNA-binding</keyword>
<organism evidence="10 11">
    <name type="scientific">Heterodermia speciosa</name>
    <dbReference type="NCBI Taxonomy" id="116794"/>
    <lineage>
        <taxon>Eukaryota</taxon>
        <taxon>Fungi</taxon>
        <taxon>Dikarya</taxon>
        <taxon>Ascomycota</taxon>
        <taxon>Pezizomycotina</taxon>
        <taxon>Lecanoromycetes</taxon>
        <taxon>OSLEUM clade</taxon>
        <taxon>Lecanoromycetidae</taxon>
        <taxon>Caliciales</taxon>
        <taxon>Physciaceae</taxon>
        <taxon>Heterodermia</taxon>
    </lineage>
</organism>
<accession>A0A8H3F4E5</accession>
<feature type="compositionally biased region" description="Basic and acidic residues" evidence="8">
    <location>
        <begin position="689"/>
        <end position="702"/>
    </location>
</feature>
<dbReference type="GO" id="GO:0016281">
    <property type="term" value="C:eukaryotic translation initiation factor 4F complex"/>
    <property type="evidence" value="ECO:0007669"/>
    <property type="project" value="TreeGrafter"/>
</dbReference>
<dbReference type="SUPFAM" id="SSF101489">
    <property type="entry name" value="Eukaryotic initiation factor 4f subunit eIF4g, eIF4e-binding domain"/>
    <property type="match status" value="1"/>
</dbReference>
<dbReference type="GO" id="GO:0010494">
    <property type="term" value="C:cytoplasmic stress granule"/>
    <property type="evidence" value="ECO:0007669"/>
    <property type="project" value="UniProtKB-ARBA"/>
</dbReference>
<feature type="compositionally biased region" description="Polar residues" evidence="8">
    <location>
        <begin position="486"/>
        <end position="515"/>
    </location>
</feature>
<keyword evidence="11" id="KW-1185">Reference proteome</keyword>
<dbReference type="InterPro" id="IPR003890">
    <property type="entry name" value="MIF4G-like_typ-3"/>
</dbReference>
<feature type="compositionally biased region" description="Low complexity" evidence="8">
    <location>
        <begin position="34"/>
        <end position="69"/>
    </location>
</feature>
<feature type="compositionally biased region" description="Polar residues" evidence="8">
    <location>
        <begin position="988"/>
        <end position="999"/>
    </location>
</feature>